<evidence type="ECO:0000313" key="17">
    <source>
        <dbReference type="EMBL" id="MFD1800434.1"/>
    </source>
</evidence>
<sequence>MMIPEETINKVRQATNITDVVSQYVQLKKKGKNLFGFCPFHDERTPSFSVTEEKQIFHCFSCGRGGNVFTFLMEVDGLSFPEAVIKTAEISQIELEESLINDRNTNPQATDSKKELLLKAHEESLELFHHILLNTKIGEQALAYLTDRGLTREVIETFGIGFAPRERTMLHQYLIGKDYQPTLLKESGLFVERDNGELLDRFYNRIIFPIRNQQGKVVAFSGRIFEVDDHEDGPKYLNSPETYLFNKRNVLFNYDKARAAIRREKEVVLFEGFMDVIAAWQAGVQNGVASMGTSLTNEQIHMLDRVTDHVLIAYDSDNAGIEAAKRAADLLSEQTDFDIEILSFSEGMDPDDFIKENGAAAFKELLSHGRTTLFGFKMRYFRRSLNLANESERLGYIEKILTEMLTITSAVEREMYFKQLAAEFDVSLDSLKEQFQKYFYEQRNERAKETKRNTPSSPEIRSTTFPQVQNQRRKIDSTERAEQLLLNRLFHFEEAWIQLKNLPNEFHFVHDDYQMLYILYESFLDHAQSDTSIEAFIDFVKESSLKSKLVEIELLSVSEEMTAREIEDYIDVISRKSILQSQLKEKQEAMTEASRRGDQAQLRTLMIEVVNLSRSLKNS</sequence>
<evidence type="ECO:0000259" key="16">
    <source>
        <dbReference type="PROSITE" id="PS50880"/>
    </source>
</evidence>
<dbReference type="InterPro" id="IPR006171">
    <property type="entry name" value="TOPRIM_dom"/>
</dbReference>
<comment type="catalytic activity">
    <reaction evidence="12">
        <text>ssDNA + n NTP = ssDNA/pppN(pN)n-1 hybrid + (n-1) diphosphate.</text>
        <dbReference type="EC" id="2.7.7.101"/>
    </reaction>
</comment>
<dbReference type="InterPro" id="IPR037068">
    <property type="entry name" value="DNA_primase_core_N_sf"/>
</dbReference>
<dbReference type="Pfam" id="PF01807">
    <property type="entry name" value="Zn_ribbon_DnaG"/>
    <property type="match status" value="1"/>
</dbReference>
<feature type="domain" description="Toprim" evidence="16">
    <location>
        <begin position="265"/>
        <end position="347"/>
    </location>
</feature>
<dbReference type="Gene3D" id="3.90.580.10">
    <property type="entry name" value="Zinc finger, CHC2-type domain"/>
    <property type="match status" value="1"/>
</dbReference>
<keyword evidence="5 12" id="KW-0235">DNA replication</keyword>
<dbReference type="Gene3D" id="3.40.1360.10">
    <property type="match status" value="1"/>
</dbReference>
<dbReference type="EMBL" id="JBHUFF010000020">
    <property type="protein sequence ID" value="MFD1800434.1"/>
    <property type="molecule type" value="Genomic_DNA"/>
</dbReference>
<feature type="region of interest" description="Disordered" evidence="15">
    <location>
        <begin position="446"/>
        <end position="475"/>
    </location>
</feature>
<dbReference type="CDD" id="cd03364">
    <property type="entry name" value="TOPRIM_DnaG_primases"/>
    <property type="match status" value="1"/>
</dbReference>
<comment type="similarity">
    <text evidence="12 13">Belongs to the DnaG primase family.</text>
</comment>
<evidence type="ECO:0000256" key="9">
    <source>
        <dbReference type="ARBA" id="ARBA00022842"/>
    </source>
</evidence>
<protein>
    <recommendedName>
        <fullName evidence="12 13">DNA primase</fullName>
        <ecNumber evidence="12">2.7.7.101</ecNumber>
    </recommendedName>
</protein>
<evidence type="ECO:0000256" key="3">
    <source>
        <dbReference type="ARBA" id="ARBA00022679"/>
    </source>
</evidence>
<evidence type="ECO:0000256" key="5">
    <source>
        <dbReference type="ARBA" id="ARBA00022705"/>
    </source>
</evidence>
<organism evidence="17 18">
    <name type="scientific">Carnobacterium antarcticum</name>
    <dbReference type="NCBI Taxonomy" id="2126436"/>
    <lineage>
        <taxon>Bacteria</taxon>
        <taxon>Bacillati</taxon>
        <taxon>Bacillota</taxon>
        <taxon>Bacilli</taxon>
        <taxon>Lactobacillales</taxon>
        <taxon>Carnobacteriaceae</taxon>
        <taxon>Carnobacterium</taxon>
    </lineage>
</organism>
<keyword evidence="9" id="KW-0460">Magnesium</keyword>
<dbReference type="InterPro" id="IPR002694">
    <property type="entry name" value="Znf_CHC2"/>
</dbReference>
<dbReference type="Pfam" id="PF08275">
    <property type="entry name" value="DNAG_N"/>
    <property type="match status" value="1"/>
</dbReference>
<dbReference type="InterPro" id="IPR016136">
    <property type="entry name" value="DNA_helicase_N/primase_C"/>
</dbReference>
<dbReference type="SMART" id="SM00493">
    <property type="entry name" value="TOPRIM"/>
    <property type="match status" value="1"/>
</dbReference>
<dbReference type="InterPro" id="IPR036977">
    <property type="entry name" value="DNA_primase_Znf_CHC2"/>
</dbReference>
<dbReference type="SUPFAM" id="SSF57783">
    <property type="entry name" value="Zinc beta-ribbon"/>
    <property type="match status" value="1"/>
</dbReference>
<dbReference type="SUPFAM" id="SSF56731">
    <property type="entry name" value="DNA primase core"/>
    <property type="match status" value="1"/>
</dbReference>
<dbReference type="InterPro" id="IPR050219">
    <property type="entry name" value="DnaG_primase"/>
</dbReference>
<evidence type="ECO:0000256" key="10">
    <source>
        <dbReference type="ARBA" id="ARBA00023125"/>
    </source>
</evidence>
<evidence type="ECO:0000256" key="13">
    <source>
        <dbReference type="PIRNR" id="PIRNR002811"/>
    </source>
</evidence>
<evidence type="ECO:0000256" key="11">
    <source>
        <dbReference type="ARBA" id="ARBA00023163"/>
    </source>
</evidence>
<dbReference type="InterPro" id="IPR030846">
    <property type="entry name" value="DnaG_bac"/>
</dbReference>
<keyword evidence="6 12" id="KW-0479">Metal-binding</keyword>
<feature type="zinc finger region" description="CHC2-type" evidence="12">
    <location>
        <begin position="38"/>
        <end position="62"/>
    </location>
</feature>
<keyword evidence="18" id="KW-1185">Reference proteome</keyword>
<keyword evidence="4 12" id="KW-0548">Nucleotidyltransferase</keyword>
<dbReference type="SMART" id="SM00400">
    <property type="entry name" value="ZnF_CHCC"/>
    <property type="match status" value="1"/>
</dbReference>
<dbReference type="RefSeq" id="WP_231726784.1">
    <property type="nucleotide sequence ID" value="NZ_JBHSQC010000008.1"/>
</dbReference>
<reference evidence="18" key="1">
    <citation type="journal article" date="2019" name="Int. J. Syst. Evol. Microbiol.">
        <title>The Global Catalogue of Microorganisms (GCM) 10K type strain sequencing project: providing services to taxonomists for standard genome sequencing and annotation.</title>
        <authorList>
            <consortium name="The Broad Institute Genomics Platform"/>
            <consortium name="The Broad Institute Genome Sequencing Center for Infectious Disease"/>
            <person name="Wu L."/>
            <person name="Ma J."/>
        </authorList>
    </citation>
    <scope>NUCLEOTIDE SEQUENCE [LARGE SCALE GENOMIC DNA]</scope>
    <source>
        <strain evidence="18">KCTC 42143</strain>
    </source>
</reference>
<keyword evidence="1 12" id="KW-0240">DNA-directed RNA polymerase</keyword>
<comment type="domain">
    <text evidence="12">Contains an N-terminal zinc-binding domain, a central core domain that contains the primase activity, and a C-terminal DnaB-binding domain.</text>
</comment>
<keyword evidence="11 12" id="KW-0804">Transcription</keyword>
<comment type="subunit">
    <text evidence="12">Monomer. Interacts with DnaB.</text>
</comment>
<comment type="cofactor">
    <cofactor evidence="12 13">
        <name>Zn(2+)</name>
        <dbReference type="ChEBI" id="CHEBI:29105"/>
    </cofactor>
    <text evidence="12 13">Binds 1 zinc ion per monomer.</text>
</comment>
<keyword evidence="14" id="KW-0175">Coiled coil</keyword>
<name>A0ABW4NPT1_9LACT</name>
<evidence type="ECO:0000256" key="15">
    <source>
        <dbReference type="SAM" id="MobiDB-lite"/>
    </source>
</evidence>
<dbReference type="PIRSF" id="PIRSF002811">
    <property type="entry name" value="DnaG"/>
    <property type="match status" value="1"/>
</dbReference>
<gene>
    <name evidence="12 17" type="primary">dnaG</name>
    <name evidence="17" type="ORF">ACFSBK_11300</name>
</gene>
<comment type="caution">
    <text evidence="17">The sequence shown here is derived from an EMBL/GenBank/DDBJ whole genome shotgun (WGS) entry which is preliminary data.</text>
</comment>
<dbReference type="HAMAP" id="MF_00974">
    <property type="entry name" value="DNA_primase_DnaG"/>
    <property type="match status" value="1"/>
</dbReference>
<dbReference type="NCBIfam" id="TIGR01391">
    <property type="entry name" value="dnaG"/>
    <property type="match status" value="1"/>
</dbReference>
<evidence type="ECO:0000256" key="7">
    <source>
        <dbReference type="ARBA" id="ARBA00022771"/>
    </source>
</evidence>
<evidence type="ECO:0000313" key="18">
    <source>
        <dbReference type="Proteomes" id="UP001597285"/>
    </source>
</evidence>
<evidence type="ECO:0000256" key="14">
    <source>
        <dbReference type="SAM" id="Coils"/>
    </source>
</evidence>
<keyword evidence="7 12" id="KW-0863">Zinc-finger</keyword>
<proteinExistence type="inferred from homology"/>
<keyword evidence="2 12" id="KW-0639">Primosome</keyword>
<accession>A0ABW4NPT1</accession>
<evidence type="ECO:0000256" key="2">
    <source>
        <dbReference type="ARBA" id="ARBA00022515"/>
    </source>
</evidence>
<dbReference type="Gene3D" id="3.90.980.10">
    <property type="entry name" value="DNA primase, catalytic core, N-terminal domain"/>
    <property type="match status" value="1"/>
</dbReference>
<comment type="function">
    <text evidence="12 13">RNA polymerase that catalyzes the synthesis of short RNA molecules used as primers for DNA polymerase during DNA replication.</text>
</comment>
<evidence type="ECO:0000256" key="1">
    <source>
        <dbReference type="ARBA" id="ARBA00022478"/>
    </source>
</evidence>
<keyword evidence="3 12" id="KW-0808">Transferase</keyword>
<dbReference type="Proteomes" id="UP001597285">
    <property type="component" value="Unassembled WGS sequence"/>
</dbReference>
<evidence type="ECO:0000256" key="12">
    <source>
        <dbReference type="HAMAP-Rule" id="MF_00974"/>
    </source>
</evidence>
<dbReference type="InterPro" id="IPR019475">
    <property type="entry name" value="DNA_primase_DnaB-bd"/>
</dbReference>
<dbReference type="PROSITE" id="PS50880">
    <property type="entry name" value="TOPRIM"/>
    <property type="match status" value="1"/>
</dbReference>
<dbReference type="Gene3D" id="1.10.860.10">
    <property type="entry name" value="DNAb Helicase, Chain A"/>
    <property type="match status" value="1"/>
</dbReference>
<feature type="coiled-coil region" evidence="14">
    <location>
        <begin position="576"/>
        <end position="603"/>
    </location>
</feature>
<dbReference type="InterPro" id="IPR034151">
    <property type="entry name" value="TOPRIM_DnaG_bac"/>
</dbReference>
<dbReference type="EC" id="2.7.7.101" evidence="12"/>
<dbReference type="PANTHER" id="PTHR30313:SF2">
    <property type="entry name" value="DNA PRIMASE"/>
    <property type="match status" value="1"/>
</dbReference>
<evidence type="ECO:0000256" key="6">
    <source>
        <dbReference type="ARBA" id="ARBA00022723"/>
    </source>
</evidence>
<keyword evidence="10 12" id="KW-0238">DNA-binding</keyword>
<evidence type="ECO:0000256" key="4">
    <source>
        <dbReference type="ARBA" id="ARBA00022695"/>
    </source>
</evidence>
<dbReference type="PANTHER" id="PTHR30313">
    <property type="entry name" value="DNA PRIMASE"/>
    <property type="match status" value="1"/>
</dbReference>
<evidence type="ECO:0000256" key="8">
    <source>
        <dbReference type="ARBA" id="ARBA00022833"/>
    </source>
</evidence>
<dbReference type="Pfam" id="PF10410">
    <property type="entry name" value="DnaB_bind"/>
    <property type="match status" value="1"/>
</dbReference>
<dbReference type="Pfam" id="PF13155">
    <property type="entry name" value="Toprim_2"/>
    <property type="match status" value="1"/>
</dbReference>
<dbReference type="InterPro" id="IPR006295">
    <property type="entry name" value="DNA_primase_DnaG"/>
</dbReference>
<feature type="compositionally biased region" description="Polar residues" evidence="15">
    <location>
        <begin position="453"/>
        <end position="470"/>
    </location>
</feature>
<dbReference type="InterPro" id="IPR013264">
    <property type="entry name" value="DNAG_N"/>
</dbReference>
<keyword evidence="8 12" id="KW-0862">Zinc</keyword>